<dbReference type="InterPro" id="IPR051706">
    <property type="entry name" value="Glycosyltransferase_domain"/>
</dbReference>
<name>A0ABT1BX12_9BACT</name>
<dbReference type="Gene3D" id="3.90.550.20">
    <property type="match status" value="1"/>
</dbReference>
<dbReference type="RefSeq" id="WP_252760972.1">
    <property type="nucleotide sequence ID" value="NZ_JAMXLY010000022.1"/>
</dbReference>
<evidence type="ECO:0000313" key="2">
    <source>
        <dbReference type="EMBL" id="MCO6025613.1"/>
    </source>
</evidence>
<evidence type="ECO:0000256" key="1">
    <source>
        <dbReference type="ARBA" id="ARBA00022679"/>
    </source>
</evidence>
<dbReference type="PANTHER" id="PTHR32385:SF15">
    <property type="entry name" value="INOSITOL PHOSPHOCERAMIDE MANNOSYLTRANSFERASE 1"/>
    <property type="match status" value="1"/>
</dbReference>
<accession>A0ABT1BX12</accession>
<keyword evidence="3" id="KW-1185">Reference proteome</keyword>
<reference evidence="2 3" key="1">
    <citation type="submission" date="2022-06" db="EMBL/GenBank/DDBJ databases">
        <title>A taxonomic note on the genus Prevotella: Description of four novel genera and emended description of the genera Hallella and Xylanibacter.</title>
        <authorList>
            <person name="Hitch T.C.A."/>
        </authorList>
    </citation>
    <scope>NUCLEOTIDE SEQUENCE [LARGE SCALE GENOMIC DNA]</scope>
    <source>
        <strain evidence="2 3">DSM 100619</strain>
    </source>
</reference>
<dbReference type="SUPFAM" id="SSF53448">
    <property type="entry name" value="Nucleotide-diphospho-sugar transferases"/>
    <property type="match status" value="1"/>
</dbReference>
<keyword evidence="1" id="KW-0808">Transferase</keyword>
<comment type="caution">
    <text evidence="2">The sequence shown here is derived from an EMBL/GenBank/DDBJ whole genome shotgun (WGS) entry which is preliminary data.</text>
</comment>
<dbReference type="InterPro" id="IPR029044">
    <property type="entry name" value="Nucleotide-diphossugar_trans"/>
</dbReference>
<gene>
    <name evidence="2" type="ORF">NG821_07140</name>
</gene>
<evidence type="ECO:0000313" key="3">
    <source>
        <dbReference type="Proteomes" id="UP001204015"/>
    </source>
</evidence>
<dbReference type="Proteomes" id="UP001204015">
    <property type="component" value="Unassembled WGS sequence"/>
</dbReference>
<protein>
    <submittedName>
        <fullName evidence="2">Glycosyltransferase</fullName>
    </submittedName>
</protein>
<organism evidence="2 3">
    <name type="scientific">Segatella cerevisiae</name>
    <dbReference type="NCBI Taxonomy" id="2053716"/>
    <lineage>
        <taxon>Bacteria</taxon>
        <taxon>Pseudomonadati</taxon>
        <taxon>Bacteroidota</taxon>
        <taxon>Bacteroidia</taxon>
        <taxon>Bacteroidales</taxon>
        <taxon>Prevotellaceae</taxon>
        <taxon>Segatella</taxon>
    </lineage>
</organism>
<dbReference type="EMBL" id="JAMXLY010000022">
    <property type="protein sequence ID" value="MCO6025613.1"/>
    <property type="molecule type" value="Genomic_DNA"/>
</dbReference>
<proteinExistence type="predicted"/>
<dbReference type="InterPro" id="IPR007577">
    <property type="entry name" value="GlycoTrfase_DXD_sugar-bd_CS"/>
</dbReference>
<dbReference type="Pfam" id="PF04488">
    <property type="entry name" value="Gly_transf_sug"/>
    <property type="match status" value="1"/>
</dbReference>
<dbReference type="PANTHER" id="PTHR32385">
    <property type="entry name" value="MANNOSYL PHOSPHORYLINOSITOL CERAMIDE SYNTHASE"/>
    <property type="match status" value="1"/>
</dbReference>
<sequence>MTPKTIHLCWFSDDAFPVEIKACIRSWKKFLPDYQIRRWNMEDAKAIHNTFVNEALRCHKWAFAADVIRFYAIYHEGGIYMDSDMLIYKNFDELIPEKGVVTFNENIKAGDGPLSLQAAFIMGEKGNTFCKEVLDYYSNRHFLLKNGSMDETISPHIMGLIAAGHGYKDMMKKQELDGLTIFPTFYVAPRKKYKKQELTFARHLVNHSWKTHKLGRQVEIFLKHDYHVVKYFICKKY</sequence>